<accession>A0A7S0JJR1</accession>
<evidence type="ECO:0000256" key="2">
    <source>
        <dbReference type="ARBA" id="ARBA00022679"/>
    </source>
</evidence>
<dbReference type="GO" id="GO:0016757">
    <property type="term" value="F:glycosyltransferase activity"/>
    <property type="evidence" value="ECO:0007669"/>
    <property type="project" value="UniProtKB-KW"/>
</dbReference>
<evidence type="ECO:0000313" key="3">
    <source>
        <dbReference type="EMBL" id="CAD8553787.1"/>
    </source>
</evidence>
<dbReference type="PANTHER" id="PTHR31311">
    <property type="entry name" value="XYLOGLUCAN 6-XYLOSYLTRANSFERASE 5-RELATED-RELATED"/>
    <property type="match status" value="1"/>
</dbReference>
<gene>
    <name evidence="3" type="ORF">CLEP1334_LOCUS29078</name>
</gene>
<keyword evidence="2" id="KW-0808">Transferase</keyword>
<dbReference type="PANTHER" id="PTHR31311:SF44">
    <property type="entry name" value="GLYCOSYLTRANSFERASE 2-RELATED"/>
    <property type="match status" value="1"/>
</dbReference>
<proteinExistence type="predicted"/>
<evidence type="ECO:0000256" key="1">
    <source>
        <dbReference type="ARBA" id="ARBA00022676"/>
    </source>
</evidence>
<dbReference type="AlphaFoldDB" id="A0A7S0JJR1"/>
<reference evidence="3" key="1">
    <citation type="submission" date="2021-01" db="EMBL/GenBank/DDBJ databases">
        <authorList>
            <person name="Corre E."/>
            <person name="Pelletier E."/>
            <person name="Niang G."/>
            <person name="Scheremetjew M."/>
            <person name="Finn R."/>
            <person name="Kale V."/>
            <person name="Holt S."/>
            <person name="Cochrane G."/>
            <person name="Meng A."/>
            <person name="Brown T."/>
            <person name="Cohen L."/>
        </authorList>
    </citation>
    <scope>NUCLEOTIDE SEQUENCE</scope>
    <source>
        <strain evidence="3">RCC1130</strain>
    </source>
</reference>
<protein>
    <submittedName>
        <fullName evidence="3">Uncharacterized protein</fullName>
    </submittedName>
</protein>
<dbReference type="Pfam" id="PF05637">
    <property type="entry name" value="Glyco_transf_34"/>
    <property type="match status" value="1"/>
</dbReference>
<keyword evidence="1" id="KW-0328">Glycosyltransferase</keyword>
<feature type="non-terminal residue" evidence="3">
    <location>
        <position position="160"/>
    </location>
</feature>
<dbReference type="EMBL" id="HBER01058228">
    <property type="protein sequence ID" value="CAD8553787.1"/>
    <property type="molecule type" value="Transcribed_RNA"/>
</dbReference>
<name>A0A7S0JJR1_9EUKA</name>
<dbReference type="InterPro" id="IPR008630">
    <property type="entry name" value="Glyco_trans_34"/>
</dbReference>
<dbReference type="GO" id="GO:0016020">
    <property type="term" value="C:membrane"/>
    <property type="evidence" value="ECO:0007669"/>
    <property type="project" value="InterPro"/>
</dbReference>
<sequence>MKLALSLYTTPRHELPCQIVGTRQEESDVRLVVGGDPKGVYEDADYLKLNTGVMLWRVHPWSMNLLDQLFDQGHRDARQGHAHSVQQFVRNLCFGCFDDQAALIALLHKQPSRWQQATLLERRFPLQGYWEDYATAMPDVPVKANAPSALRRNMRPPGAA</sequence>
<organism evidence="3">
    <name type="scientific">Calcidiscus leptoporus</name>
    <dbReference type="NCBI Taxonomy" id="127549"/>
    <lineage>
        <taxon>Eukaryota</taxon>
        <taxon>Haptista</taxon>
        <taxon>Haptophyta</taxon>
        <taxon>Prymnesiophyceae</taxon>
        <taxon>Coccolithales</taxon>
        <taxon>Calcidiscaceae</taxon>
        <taxon>Calcidiscus</taxon>
    </lineage>
</organism>